<gene>
    <name evidence="1" type="ORF">RPERSI_LOCUS3668</name>
</gene>
<dbReference type="Proteomes" id="UP000789920">
    <property type="component" value="Unassembled WGS sequence"/>
</dbReference>
<reference evidence="1" key="1">
    <citation type="submission" date="2021-06" db="EMBL/GenBank/DDBJ databases">
        <authorList>
            <person name="Kallberg Y."/>
            <person name="Tangrot J."/>
            <person name="Rosling A."/>
        </authorList>
    </citation>
    <scope>NUCLEOTIDE SEQUENCE</scope>
    <source>
        <strain evidence="1">MA461A</strain>
    </source>
</reference>
<dbReference type="EMBL" id="CAJVQC010004685">
    <property type="protein sequence ID" value="CAG8543827.1"/>
    <property type="molecule type" value="Genomic_DNA"/>
</dbReference>
<feature type="non-terminal residue" evidence="1">
    <location>
        <position position="1"/>
    </location>
</feature>
<accession>A0ACA9LQ11</accession>
<comment type="caution">
    <text evidence="1">The sequence shown here is derived from an EMBL/GenBank/DDBJ whole genome shotgun (WGS) entry which is preliminary data.</text>
</comment>
<evidence type="ECO:0000313" key="1">
    <source>
        <dbReference type="EMBL" id="CAG8543827.1"/>
    </source>
</evidence>
<organism evidence="1 2">
    <name type="scientific">Racocetra persica</name>
    <dbReference type="NCBI Taxonomy" id="160502"/>
    <lineage>
        <taxon>Eukaryota</taxon>
        <taxon>Fungi</taxon>
        <taxon>Fungi incertae sedis</taxon>
        <taxon>Mucoromycota</taxon>
        <taxon>Glomeromycotina</taxon>
        <taxon>Glomeromycetes</taxon>
        <taxon>Diversisporales</taxon>
        <taxon>Gigasporaceae</taxon>
        <taxon>Racocetra</taxon>
    </lineage>
</organism>
<proteinExistence type="predicted"/>
<evidence type="ECO:0000313" key="2">
    <source>
        <dbReference type="Proteomes" id="UP000789920"/>
    </source>
</evidence>
<name>A0ACA9LQ11_9GLOM</name>
<keyword evidence="2" id="KW-1185">Reference proteome</keyword>
<sequence>LSRLETRRYPVTRISIGFIVVASAMLYSAIIQYIIYNTGPCFEETHCAIDSKSVPDDISVGGKLLLIF</sequence>
<protein>
    <submittedName>
        <fullName evidence="1">23259_t:CDS:1</fullName>
    </submittedName>
</protein>